<accession>A0ABT7T2L5</accession>
<name>A0ABT7T2L5_9MICO</name>
<reference evidence="1 2" key="1">
    <citation type="submission" date="2023-06" db="EMBL/GenBank/DDBJ databases">
        <authorList>
            <person name="Feng G."/>
            <person name="Li J."/>
            <person name="Zhu H."/>
        </authorList>
    </citation>
    <scope>NUCLEOTIDE SEQUENCE [LARGE SCALE GENOMIC DNA]</scope>
    <source>
        <strain evidence="1 2">RHCKG23</strain>
    </source>
</reference>
<proteinExistence type="predicted"/>
<organism evidence="1 2">
    <name type="scientific">Curtobacterium citri</name>
    <dbReference type="NCBI Taxonomy" id="3055139"/>
    <lineage>
        <taxon>Bacteria</taxon>
        <taxon>Bacillati</taxon>
        <taxon>Actinomycetota</taxon>
        <taxon>Actinomycetes</taxon>
        <taxon>Micrococcales</taxon>
        <taxon>Microbacteriaceae</taxon>
        <taxon>Curtobacterium</taxon>
    </lineage>
</organism>
<protein>
    <submittedName>
        <fullName evidence="1">Uncharacterized protein</fullName>
    </submittedName>
</protein>
<dbReference type="EMBL" id="JAUCML010000001">
    <property type="protein sequence ID" value="MDM7883828.1"/>
    <property type="molecule type" value="Genomic_DNA"/>
</dbReference>
<dbReference type="Proteomes" id="UP001237823">
    <property type="component" value="Unassembled WGS sequence"/>
</dbReference>
<gene>
    <name evidence="1" type="ORF">QUG92_01810</name>
</gene>
<sequence length="115" mass="12468">MPRDLLVLSTTAPSLVDFVNAGASVDPELRVRSLDGDAVVEVVDDHGTAHVSVQHPERVDNQEEVRRLAPWTTLRAPLWWTEAWAPWGAHGEVGVAIVRALAAEVDGELLVEDGS</sequence>
<keyword evidence="2" id="KW-1185">Reference proteome</keyword>
<comment type="caution">
    <text evidence="1">The sequence shown here is derived from an EMBL/GenBank/DDBJ whole genome shotgun (WGS) entry which is preliminary data.</text>
</comment>
<evidence type="ECO:0000313" key="1">
    <source>
        <dbReference type="EMBL" id="MDM7883828.1"/>
    </source>
</evidence>
<evidence type="ECO:0000313" key="2">
    <source>
        <dbReference type="Proteomes" id="UP001237823"/>
    </source>
</evidence>
<dbReference type="RefSeq" id="WP_289457465.1">
    <property type="nucleotide sequence ID" value="NZ_JAUCML010000001.1"/>
</dbReference>